<feature type="non-terminal residue" evidence="1">
    <location>
        <position position="1"/>
    </location>
</feature>
<proteinExistence type="predicted"/>
<evidence type="ECO:0000313" key="1">
    <source>
        <dbReference type="EMBL" id="KAK6629778.1"/>
    </source>
</evidence>
<name>A0AAN8Q1A1_POLSC</name>
<reference evidence="1 2" key="1">
    <citation type="submission" date="2023-10" db="EMBL/GenBank/DDBJ databases">
        <title>Genomes of two closely related lineages of the louse Polyplax serrata with different host specificities.</title>
        <authorList>
            <person name="Martinu J."/>
            <person name="Tarabai H."/>
            <person name="Stefka J."/>
            <person name="Hypsa V."/>
        </authorList>
    </citation>
    <scope>NUCLEOTIDE SEQUENCE [LARGE SCALE GENOMIC DNA]</scope>
    <source>
        <strain evidence="1">HR10_N</strain>
    </source>
</reference>
<organism evidence="1 2">
    <name type="scientific">Polyplax serrata</name>
    <name type="common">Common mouse louse</name>
    <dbReference type="NCBI Taxonomy" id="468196"/>
    <lineage>
        <taxon>Eukaryota</taxon>
        <taxon>Metazoa</taxon>
        <taxon>Ecdysozoa</taxon>
        <taxon>Arthropoda</taxon>
        <taxon>Hexapoda</taxon>
        <taxon>Insecta</taxon>
        <taxon>Pterygota</taxon>
        <taxon>Neoptera</taxon>
        <taxon>Paraneoptera</taxon>
        <taxon>Psocodea</taxon>
        <taxon>Troctomorpha</taxon>
        <taxon>Phthiraptera</taxon>
        <taxon>Anoplura</taxon>
        <taxon>Polyplacidae</taxon>
        <taxon>Polyplax</taxon>
    </lineage>
</organism>
<dbReference type="AlphaFoldDB" id="A0AAN8Q1A1"/>
<accession>A0AAN8Q1A1</accession>
<evidence type="ECO:0000313" key="2">
    <source>
        <dbReference type="Proteomes" id="UP001372834"/>
    </source>
</evidence>
<dbReference type="EMBL" id="JAWJWE010000036">
    <property type="protein sequence ID" value="KAK6629778.1"/>
    <property type="molecule type" value="Genomic_DNA"/>
</dbReference>
<gene>
    <name evidence="1" type="ORF">RUM43_003596</name>
</gene>
<protein>
    <submittedName>
        <fullName evidence="1">Uncharacterized protein</fullName>
    </submittedName>
</protein>
<sequence>GPYEGAQPQWVMQREFYITSPAAVKVAVELIKERSKRGNKVVEQQLLNCEIIEKETDRERERERERDDKKDG</sequence>
<comment type="caution">
    <text evidence="1">The sequence shown here is derived from an EMBL/GenBank/DDBJ whole genome shotgun (WGS) entry which is preliminary data.</text>
</comment>
<dbReference type="Proteomes" id="UP001372834">
    <property type="component" value="Unassembled WGS sequence"/>
</dbReference>